<feature type="binding site" description="axial binding residue" evidence="8">
    <location>
        <position position="442"/>
    </location>
    <ligand>
        <name>heme</name>
        <dbReference type="ChEBI" id="CHEBI:30413"/>
    </ligand>
    <ligandPart>
        <name>Fe</name>
        <dbReference type="ChEBI" id="CHEBI:18248"/>
    </ligandPart>
</feature>
<dbReference type="AlphaFoldDB" id="A0A6V8H6I6"/>
<keyword evidence="4 8" id="KW-0479">Metal-binding</keyword>
<dbReference type="PRINTS" id="PR00463">
    <property type="entry name" value="EP450I"/>
</dbReference>
<organism evidence="12 13">
    <name type="scientific">Talaromyces pinophilus</name>
    <name type="common">Penicillium pinophilum</name>
    <dbReference type="NCBI Taxonomy" id="128442"/>
    <lineage>
        <taxon>Eukaryota</taxon>
        <taxon>Fungi</taxon>
        <taxon>Dikarya</taxon>
        <taxon>Ascomycota</taxon>
        <taxon>Pezizomycotina</taxon>
        <taxon>Eurotiomycetes</taxon>
        <taxon>Eurotiomycetidae</taxon>
        <taxon>Eurotiales</taxon>
        <taxon>Trichocomaceae</taxon>
        <taxon>Talaromyces</taxon>
        <taxon>Talaromyces sect. Talaromyces</taxon>
    </lineage>
</organism>
<reference evidence="13" key="1">
    <citation type="journal article" date="2015" name="Genome Announc.">
        <title>Draft genome sequence of Talaromyces cellulolyticus strain Y-94, a source of lignocellulosic biomass-degrading enzymes.</title>
        <authorList>
            <person name="Fujii T."/>
            <person name="Koike H."/>
            <person name="Sawayama S."/>
            <person name="Yano S."/>
            <person name="Inoue H."/>
        </authorList>
    </citation>
    <scope>NUCLEOTIDE SEQUENCE [LARGE SCALE GENOMIC DNA]</scope>
    <source>
        <strain evidence="13">Y-94</strain>
    </source>
</reference>
<feature type="transmembrane region" description="Helical" evidence="10">
    <location>
        <begin position="597"/>
        <end position="615"/>
    </location>
</feature>
<dbReference type="Gene3D" id="1.10.630.10">
    <property type="entry name" value="Cytochrome P450"/>
    <property type="match status" value="1"/>
</dbReference>
<accession>A0A6V8H6I6</accession>
<feature type="region of interest" description="Disordered" evidence="9">
    <location>
        <begin position="676"/>
        <end position="732"/>
    </location>
</feature>
<dbReference type="InterPro" id="IPR002401">
    <property type="entry name" value="Cyt_P450_E_grp-I"/>
</dbReference>
<evidence type="ECO:0000256" key="6">
    <source>
        <dbReference type="ARBA" id="ARBA00023004"/>
    </source>
</evidence>
<dbReference type="GO" id="GO:0005506">
    <property type="term" value="F:iron ion binding"/>
    <property type="evidence" value="ECO:0007669"/>
    <property type="project" value="InterPro"/>
</dbReference>
<keyword evidence="6 8" id="KW-0408">Iron</keyword>
<dbReference type="Pfam" id="PF20684">
    <property type="entry name" value="Fung_rhodopsin"/>
    <property type="match status" value="1"/>
</dbReference>
<protein>
    <recommendedName>
        <fullName evidence="11">Rhodopsin domain-containing protein</fullName>
    </recommendedName>
</protein>
<dbReference type="PANTHER" id="PTHR46300:SF7">
    <property type="entry name" value="P450, PUTATIVE (EUROFUNG)-RELATED"/>
    <property type="match status" value="1"/>
</dbReference>
<evidence type="ECO:0000259" key="11">
    <source>
        <dbReference type="Pfam" id="PF20684"/>
    </source>
</evidence>
<comment type="caution">
    <text evidence="12">The sequence shown here is derived from an EMBL/GenBank/DDBJ whole genome shotgun (WGS) entry which is preliminary data.</text>
</comment>
<evidence type="ECO:0000256" key="7">
    <source>
        <dbReference type="ARBA" id="ARBA00023033"/>
    </source>
</evidence>
<keyword evidence="13" id="KW-1185">Reference proteome</keyword>
<name>A0A6V8H6I6_TALPI</name>
<keyword evidence="7" id="KW-0503">Monooxygenase</keyword>
<dbReference type="InterPro" id="IPR050364">
    <property type="entry name" value="Cytochrome_P450_fung"/>
</dbReference>
<dbReference type="CDD" id="cd11065">
    <property type="entry name" value="CYP64-like"/>
    <property type="match status" value="1"/>
</dbReference>
<keyword evidence="3 8" id="KW-0349">Heme</keyword>
<evidence type="ECO:0000256" key="4">
    <source>
        <dbReference type="ARBA" id="ARBA00022723"/>
    </source>
</evidence>
<dbReference type="Pfam" id="PF00067">
    <property type="entry name" value="p450"/>
    <property type="match status" value="1"/>
</dbReference>
<dbReference type="InterPro" id="IPR049326">
    <property type="entry name" value="Rhodopsin_dom_fungi"/>
</dbReference>
<dbReference type="PRINTS" id="PR00385">
    <property type="entry name" value="P450"/>
</dbReference>
<evidence type="ECO:0000256" key="10">
    <source>
        <dbReference type="SAM" id="Phobius"/>
    </source>
</evidence>
<dbReference type="PROSITE" id="PS00086">
    <property type="entry name" value="CYTOCHROME_P450"/>
    <property type="match status" value="1"/>
</dbReference>
<dbReference type="GO" id="GO:0004497">
    <property type="term" value="F:monooxygenase activity"/>
    <property type="evidence" value="ECO:0007669"/>
    <property type="project" value="UniProtKB-KW"/>
</dbReference>
<dbReference type="GO" id="GO:0016705">
    <property type="term" value="F:oxidoreductase activity, acting on paired donors, with incorporation or reduction of molecular oxygen"/>
    <property type="evidence" value="ECO:0007669"/>
    <property type="project" value="InterPro"/>
</dbReference>
<sequence>MDFVSVGRFMLYSLSLFFIYKILAQFKHIKRPPLPPGPKAKFLVGNLGDLPPPGQPEWKHWLQHKDAYGGISSVTIMGQTLVIVHDVRLAFELLEKRSVKHSSRPKQVFAGEMMGWENSLGLSPYNNRFRVLRKNMSKVLGSQTSSARFNPLQEREVGHFLLHLLDDPNNLTEHIRKEAGSVILKIAYGYTTEPHGRDPLVELAGQAMDQFARAAVPGTWLVDMLPFLKHLPDSFPGAGFKQIGRLWGSTLSELTERPYAFVKHQMAEGVNEPSFLSDLLQQPIANADELFTVKCSAMSLFTAGADTTVSSLSCFFLAMILFPEVQQKAQEEIDKVVGTGRLPEIADRPNLPYLNAMVKEVLRWHPVAPMCLPHMTTEDDTCEGYFIPKGSYIMPNVWFFTHDPAVYNDPMQFKPERFLATEKHIPEPDPHTLVFGFGRRICPGRLLADTALFVNIAQALSVFKIGKAIENGQQIEPVDLYFAEVFYMVSEMFTQLSILFFYLRVFDSILFRKCAISISVFVVCFGAANTFSMIFQCTPISFFWDGWTGEYVGKCININTFSWIRAAIEIIIDLAIISLPIPLLLGLKLNWHKKLQILSMFSVGFLITLVSILRLESLVRFSKSTNSTYDNAPAVYWSVLECDIAIVCACMPALRIILGAILPKYFGSNFNSITGESRRTTRNEQQSTPTKSDPEADPITKTIASWTAGPDDHSRTPSPVEMNNIEVEENKH</sequence>
<comment type="cofactor">
    <cofactor evidence="1 8">
        <name>heme</name>
        <dbReference type="ChEBI" id="CHEBI:30413"/>
    </cofactor>
</comment>
<feature type="transmembrane region" description="Helical" evidence="10">
    <location>
        <begin position="485"/>
        <end position="503"/>
    </location>
</feature>
<comment type="similarity">
    <text evidence="2">Belongs to the cytochrome P450 family.</text>
</comment>
<dbReference type="SUPFAM" id="SSF48264">
    <property type="entry name" value="Cytochrome P450"/>
    <property type="match status" value="1"/>
</dbReference>
<feature type="transmembrane region" description="Helical" evidence="10">
    <location>
        <begin position="563"/>
        <end position="585"/>
    </location>
</feature>
<feature type="transmembrane region" description="Helical" evidence="10">
    <location>
        <begin position="515"/>
        <end position="543"/>
    </location>
</feature>
<gene>
    <name evidence="12" type="ORF">TCE0_015f03107</name>
</gene>
<keyword evidence="10" id="KW-0472">Membrane</keyword>
<dbReference type="PANTHER" id="PTHR46300">
    <property type="entry name" value="P450, PUTATIVE (EUROFUNG)-RELATED-RELATED"/>
    <property type="match status" value="1"/>
</dbReference>
<evidence type="ECO:0000256" key="1">
    <source>
        <dbReference type="ARBA" id="ARBA00001971"/>
    </source>
</evidence>
<feature type="domain" description="Rhodopsin" evidence="11">
    <location>
        <begin position="470"/>
        <end position="658"/>
    </location>
</feature>
<dbReference type="InterPro" id="IPR017972">
    <property type="entry name" value="Cyt_P450_CS"/>
</dbReference>
<dbReference type="Proteomes" id="UP000053095">
    <property type="component" value="Unassembled WGS sequence"/>
</dbReference>
<keyword evidence="10" id="KW-0812">Transmembrane</keyword>
<feature type="transmembrane region" description="Helical" evidence="10">
    <location>
        <begin position="635"/>
        <end position="658"/>
    </location>
</feature>
<keyword evidence="10" id="KW-1133">Transmembrane helix</keyword>
<evidence type="ECO:0000313" key="12">
    <source>
        <dbReference type="EMBL" id="GAM35084.1"/>
    </source>
</evidence>
<dbReference type="GO" id="GO:0020037">
    <property type="term" value="F:heme binding"/>
    <property type="evidence" value="ECO:0007669"/>
    <property type="project" value="InterPro"/>
</dbReference>
<evidence type="ECO:0000313" key="13">
    <source>
        <dbReference type="Proteomes" id="UP000053095"/>
    </source>
</evidence>
<keyword evidence="5" id="KW-0560">Oxidoreductase</keyword>
<evidence type="ECO:0000256" key="9">
    <source>
        <dbReference type="SAM" id="MobiDB-lite"/>
    </source>
</evidence>
<dbReference type="InterPro" id="IPR036396">
    <property type="entry name" value="Cyt_P450_sf"/>
</dbReference>
<evidence type="ECO:0000256" key="5">
    <source>
        <dbReference type="ARBA" id="ARBA00023002"/>
    </source>
</evidence>
<proteinExistence type="inferred from homology"/>
<evidence type="ECO:0000256" key="2">
    <source>
        <dbReference type="ARBA" id="ARBA00010617"/>
    </source>
</evidence>
<dbReference type="EMBL" id="DF933811">
    <property type="protein sequence ID" value="GAM35084.1"/>
    <property type="molecule type" value="Genomic_DNA"/>
</dbReference>
<dbReference type="InterPro" id="IPR001128">
    <property type="entry name" value="Cyt_P450"/>
</dbReference>
<evidence type="ECO:0000256" key="3">
    <source>
        <dbReference type="ARBA" id="ARBA00022617"/>
    </source>
</evidence>
<evidence type="ECO:0000256" key="8">
    <source>
        <dbReference type="PIRSR" id="PIRSR602401-1"/>
    </source>
</evidence>